<feature type="compositionally biased region" description="Low complexity" evidence="5">
    <location>
        <begin position="113"/>
        <end position="124"/>
    </location>
</feature>
<feature type="compositionally biased region" description="Gly residues" evidence="5">
    <location>
        <begin position="181"/>
        <end position="223"/>
    </location>
</feature>
<evidence type="ECO:0000256" key="5">
    <source>
        <dbReference type="SAM" id="MobiDB-lite"/>
    </source>
</evidence>
<protein>
    <recommendedName>
        <fullName evidence="6">HMA domain-containing protein</fullName>
    </recommendedName>
</protein>
<evidence type="ECO:0000313" key="7">
    <source>
        <dbReference type="EMBL" id="RLM70273.1"/>
    </source>
</evidence>
<dbReference type="FunFam" id="3.30.70.100:FF:000008">
    <property type="entry name" value="Copper transport protein ATOX1"/>
    <property type="match status" value="1"/>
</dbReference>
<feature type="compositionally biased region" description="Low complexity" evidence="5">
    <location>
        <begin position="136"/>
        <end position="147"/>
    </location>
</feature>
<keyword evidence="3" id="KW-0636">Prenylation</keyword>
<dbReference type="CDD" id="cd00371">
    <property type="entry name" value="HMA"/>
    <property type="match status" value="1"/>
</dbReference>
<feature type="region of interest" description="Disordered" evidence="5">
    <location>
        <begin position="90"/>
        <end position="124"/>
    </location>
</feature>
<comment type="caution">
    <text evidence="7">The sequence shown here is derived from an EMBL/GenBank/DDBJ whole genome shotgun (WGS) entry which is preliminary data.</text>
</comment>
<dbReference type="AlphaFoldDB" id="A0A3L6Q441"/>
<reference evidence="8" key="1">
    <citation type="journal article" date="2019" name="Nat. Commun.">
        <title>The genome of broomcorn millet.</title>
        <authorList>
            <person name="Zou C."/>
            <person name="Miki D."/>
            <person name="Li D."/>
            <person name="Tang Q."/>
            <person name="Xiao L."/>
            <person name="Rajput S."/>
            <person name="Deng P."/>
            <person name="Jia W."/>
            <person name="Huang R."/>
            <person name="Zhang M."/>
            <person name="Sun Y."/>
            <person name="Hu J."/>
            <person name="Fu X."/>
            <person name="Schnable P.S."/>
            <person name="Li F."/>
            <person name="Zhang H."/>
            <person name="Feng B."/>
            <person name="Zhu X."/>
            <person name="Liu R."/>
            <person name="Schnable J.C."/>
            <person name="Zhu J.-K."/>
            <person name="Zhang H."/>
        </authorList>
    </citation>
    <scope>NUCLEOTIDE SEQUENCE [LARGE SCALE GENOMIC DNA]</scope>
</reference>
<evidence type="ECO:0000256" key="2">
    <source>
        <dbReference type="ARBA" id="ARBA00022723"/>
    </source>
</evidence>
<dbReference type="PANTHER" id="PTHR45868">
    <property type="entry name" value="HEAVY METAL-ASSOCIATED ISOPRENYLATED PLANT PROTEIN 33-RELATED"/>
    <property type="match status" value="1"/>
</dbReference>
<dbReference type="OrthoDB" id="689350at2759"/>
<dbReference type="InterPro" id="IPR006121">
    <property type="entry name" value="HMA_dom"/>
</dbReference>
<evidence type="ECO:0000259" key="6">
    <source>
        <dbReference type="PROSITE" id="PS50846"/>
    </source>
</evidence>
<dbReference type="PANTHER" id="PTHR45868:SF93">
    <property type="entry name" value="OS12G0144600 PROTEIN"/>
    <property type="match status" value="1"/>
</dbReference>
<dbReference type="PROSITE" id="PS50846">
    <property type="entry name" value="HMA_2"/>
    <property type="match status" value="1"/>
</dbReference>
<dbReference type="EMBL" id="PQIB02000014">
    <property type="protein sequence ID" value="RLM70273.1"/>
    <property type="molecule type" value="Genomic_DNA"/>
</dbReference>
<keyword evidence="8" id="KW-1185">Reference proteome</keyword>
<evidence type="ECO:0000256" key="1">
    <source>
        <dbReference type="ARBA" id="ARBA00022481"/>
    </source>
</evidence>
<accession>A0A3L6Q441</accession>
<dbReference type="Gene3D" id="3.30.70.100">
    <property type="match status" value="1"/>
</dbReference>
<evidence type="ECO:0000313" key="8">
    <source>
        <dbReference type="Proteomes" id="UP000275267"/>
    </source>
</evidence>
<dbReference type="SUPFAM" id="SSF55008">
    <property type="entry name" value="HMA, heavy metal-associated domain"/>
    <property type="match status" value="1"/>
</dbReference>
<feature type="region of interest" description="Disordered" evidence="5">
    <location>
        <begin position="136"/>
        <end position="237"/>
    </location>
</feature>
<dbReference type="Pfam" id="PF00403">
    <property type="entry name" value="HMA"/>
    <property type="match status" value="1"/>
</dbReference>
<proteinExistence type="inferred from homology"/>
<comment type="similarity">
    <text evidence="4">Belongs to the HIPP family.</text>
</comment>
<dbReference type="GO" id="GO:0046872">
    <property type="term" value="F:metal ion binding"/>
    <property type="evidence" value="ECO:0007669"/>
    <property type="project" value="UniProtKB-KW"/>
</dbReference>
<name>A0A3L6Q441_PANMI</name>
<dbReference type="Proteomes" id="UP000275267">
    <property type="component" value="Unassembled WGS sequence"/>
</dbReference>
<keyword evidence="1" id="KW-0488">Methylation</keyword>
<gene>
    <name evidence="7" type="ORF">C2845_PM17G01690</name>
</gene>
<dbReference type="STRING" id="4540.A0A3L6Q441"/>
<dbReference type="InterPro" id="IPR036163">
    <property type="entry name" value="HMA_dom_sf"/>
</dbReference>
<organism evidence="7 8">
    <name type="scientific">Panicum miliaceum</name>
    <name type="common">Proso millet</name>
    <name type="synonym">Broomcorn millet</name>
    <dbReference type="NCBI Taxonomy" id="4540"/>
    <lineage>
        <taxon>Eukaryota</taxon>
        <taxon>Viridiplantae</taxon>
        <taxon>Streptophyta</taxon>
        <taxon>Embryophyta</taxon>
        <taxon>Tracheophyta</taxon>
        <taxon>Spermatophyta</taxon>
        <taxon>Magnoliopsida</taxon>
        <taxon>Liliopsida</taxon>
        <taxon>Poales</taxon>
        <taxon>Poaceae</taxon>
        <taxon>PACMAD clade</taxon>
        <taxon>Panicoideae</taxon>
        <taxon>Panicodae</taxon>
        <taxon>Paniceae</taxon>
        <taxon>Panicinae</taxon>
        <taxon>Panicum</taxon>
        <taxon>Panicum sect. Panicum</taxon>
    </lineage>
</organism>
<keyword evidence="2" id="KW-0479">Metal-binding</keyword>
<feature type="domain" description="HMA" evidence="6">
    <location>
        <begin position="9"/>
        <end position="72"/>
    </location>
</feature>
<keyword evidence="3" id="KW-0449">Lipoprotein</keyword>
<sequence length="288" mass="29315">MSKEDTLKVQICVLKVNIHCDGCEKKVKKILHKIDGVYQSSIDAEQGKVTVSGLMDPDTVIRKLNRAGKPAQLWGGKPGVISPLQKLQGGAGAGNGGGAGAKDAKMAMPQPTPQQLQQLQQLQQQMQMKGMKLPPQLMGMGGKMPFPAAAPPAKDPKAVRFNIKGNANHGGKKDSGAKQSQGGGGGHGKNGGGAQPPQNGKGGAPGGGNQPGQAKKGGGGPMMGGMPPPQQQPGMMMMRPPNMMGGAGFPGMGQMGGGPMGGMPMGHPHMGGNGMQPGGGMACRRGRR</sequence>
<evidence type="ECO:0000256" key="3">
    <source>
        <dbReference type="ARBA" id="ARBA00023289"/>
    </source>
</evidence>
<feature type="compositionally biased region" description="Gly residues" evidence="5">
    <location>
        <begin position="90"/>
        <end position="100"/>
    </location>
</feature>
<evidence type="ECO:0000256" key="4">
    <source>
        <dbReference type="ARBA" id="ARBA00024045"/>
    </source>
</evidence>